<dbReference type="Proteomes" id="UP001348817">
    <property type="component" value="Chromosome"/>
</dbReference>
<protein>
    <recommendedName>
        <fullName evidence="3">DUF2939 domain-containing protein</fullName>
    </recommendedName>
</protein>
<dbReference type="AlphaFoldDB" id="A0AAU9CAH8"/>
<evidence type="ECO:0008006" key="3">
    <source>
        <dbReference type="Google" id="ProtNLM"/>
    </source>
</evidence>
<evidence type="ECO:0000313" key="2">
    <source>
        <dbReference type="Proteomes" id="UP001348817"/>
    </source>
</evidence>
<accession>A0AAU9CAH8</accession>
<dbReference type="KEGG" id="fax:FUAX_15060"/>
<gene>
    <name evidence="1" type="ORF">FUAX_15060</name>
</gene>
<name>A0AAU9CAH8_9BACT</name>
<evidence type="ECO:0000313" key="1">
    <source>
        <dbReference type="EMBL" id="BDD09074.1"/>
    </source>
</evidence>
<sequence>MANIFGKIRNLNFSWDRLVAIVAMLTSTCALLVSAYETSIMKKQQYVQVWPYVVHTLSNHTTSSEKLRKMDLPDSLDLNEVSLAFKNKGLGPAILEEIEFLLEGKSYESGEKMMNEAYKSFSDGEDYLSTSFSSLSKGSVIMARAEHVFFKMICPPKMARTFSELVSSGRIQVNFRYRSLNGDCWWLKKGDVQAGEECR</sequence>
<proteinExistence type="predicted"/>
<reference evidence="1 2" key="1">
    <citation type="submission" date="2021-12" db="EMBL/GenBank/DDBJ databases">
        <title>Genome sequencing of bacteria with rrn-lacking chromosome and rrn-plasmid.</title>
        <authorList>
            <person name="Anda M."/>
            <person name="Iwasaki W."/>
        </authorList>
    </citation>
    <scope>NUCLEOTIDE SEQUENCE [LARGE SCALE GENOMIC DNA]</scope>
    <source>
        <strain evidence="1 2">DSM 100852</strain>
    </source>
</reference>
<keyword evidence="2" id="KW-1185">Reference proteome</keyword>
<dbReference type="RefSeq" id="WP_338394293.1">
    <property type="nucleotide sequence ID" value="NZ_AP025314.1"/>
</dbReference>
<dbReference type="EMBL" id="AP025314">
    <property type="protein sequence ID" value="BDD09074.1"/>
    <property type="molecule type" value="Genomic_DNA"/>
</dbReference>
<organism evidence="1 2">
    <name type="scientific">Fulvitalea axinellae</name>
    <dbReference type="NCBI Taxonomy" id="1182444"/>
    <lineage>
        <taxon>Bacteria</taxon>
        <taxon>Pseudomonadati</taxon>
        <taxon>Bacteroidota</taxon>
        <taxon>Cytophagia</taxon>
        <taxon>Cytophagales</taxon>
        <taxon>Persicobacteraceae</taxon>
        <taxon>Fulvitalea</taxon>
    </lineage>
</organism>